<gene>
    <name evidence="1" type="ORF">H8K52_10615</name>
</gene>
<keyword evidence="2" id="KW-1185">Reference proteome</keyword>
<reference evidence="1 2" key="1">
    <citation type="submission" date="2020-08" db="EMBL/GenBank/DDBJ databases">
        <title>Novel species isolated from subtropical streams in China.</title>
        <authorList>
            <person name="Lu H."/>
        </authorList>
    </citation>
    <scope>NUCLEOTIDE SEQUENCE [LARGE SCALE GENOMIC DNA]</scope>
    <source>
        <strain evidence="1 2">KACC 16656</strain>
    </source>
</reference>
<comment type="caution">
    <text evidence="1">The sequence shown here is derived from an EMBL/GenBank/DDBJ whole genome shotgun (WGS) entry which is preliminary data.</text>
</comment>
<dbReference type="PANTHER" id="PTHR33844">
    <property type="entry name" value="SULFOTRANSFER_1 DOMAIN-CONTAINING PROTEIN"/>
    <property type="match status" value="1"/>
</dbReference>
<dbReference type="RefSeq" id="WP_186922873.1">
    <property type="nucleotide sequence ID" value="NZ_JACOFW010000010.1"/>
</dbReference>
<dbReference type="Gene3D" id="3.40.50.300">
    <property type="entry name" value="P-loop containing nucleotide triphosphate hydrolases"/>
    <property type="match status" value="1"/>
</dbReference>
<sequence length="333" mass="38823">MSQQTGFSSVERSFIRGQSVDVTDLESLKNWYPVLISKHPDEVFWRDMGQQRFTDSFFQNSLDAQDRNLRRVCKTGKASLASIEEYIAPTAFVFHISRCGSTLLTQMLASLEQCIVLSEPPVVDQFFRNYCKGKEINEEQITIFRQLIAVLGQKRFDRESHFIIKFDSWHIDRLDFIRQAYPDVPVLFLYRQPQEVLASHQKQRGPQMIPNFIDLGNIQVDQHDVQISDLDAYCLRVLDQYLLAALQHADNRQLHLINYAELPTVVWEKCLPDLHIKCTEDELQSLRHRASFHSKHPQQNFAEKLEVRAPHPFLAHTQALYAQLEGLRLQQSR</sequence>
<dbReference type="EMBL" id="JACOFW010000010">
    <property type="protein sequence ID" value="MBC3807795.1"/>
    <property type="molecule type" value="Genomic_DNA"/>
</dbReference>
<dbReference type="SUPFAM" id="SSF52540">
    <property type="entry name" value="P-loop containing nucleoside triphosphate hydrolases"/>
    <property type="match status" value="1"/>
</dbReference>
<evidence type="ECO:0000313" key="2">
    <source>
        <dbReference type="Proteomes" id="UP000648257"/>
    </source>
</evidence>
<proteinExistence type="predicted"/>
<protein>
    <recommendedName>
        <fullName evidence="3">Sulfotransferase family protein</fullName>
    </recommendedName>
</protein>
<dbReference type="Pfam" id="PF13469">
    <property type="entry name" value="Sulfotransfer_3"/>
    <property type="match status" value="1"/>
</dbReference>
<dbReference type="Proteomes" id="UP000648257">
    <property type="component" value="Unassembled WGS sequence"/>
</dbReference>
<evidence type="ECO:0008006" key="3">
    <source>
        <dbReference type="Google" id="ProtNLM"/>
    </source>
</evidence>
<accession>A0ABR6X4L7</accession>
<dbReference type="PANTHER" id="PTHR33844:SF1">
    <property type="entry name" value="SULFOTRANSFERASE DOMAIN-CONTAINING PROTEIN"/>
    <property type="match status" value="1"/>
</dbReference>
<evidence type="ECO:0000313" key="1">
    <source>
        <dbReference type="EMBL" id="MBC3807795.1"/>
    </source>
</evidence>
<dbReference type="InterPro" id="IPR027417">
    <property type="entry name" value="P-loop_NTPase"/>
</dbReference>
<name>A0ABR6X4L7_9BURK</name>
<organism evidence="1 2">
    <name type="scientific">Undibacterium seohonense</name>
    <dbReference type="NCBI Taxonomy" id="1344950"/>
    <lineage>
        <taxon>Bacteria</taxon>
        <taxon>Pseudomonadati</taxon>
        <taxon>Pseudomonadota</taxon>
        <taxon>Betaproteobacteria</taxon>
        <taxon>Burkholderiales</taxon>
        <taxon>Oxalobacteraceae</taxon>
        <taxon>Undibacterium</taxon>
    </lineage>
</organism>